<dbReference type="SUPFAM" id="SSF103506">
    <property type="entry name" value="Mitochondrial carrier"/>
    <property type="match status" value="1"/>
</dbReference>
<evidence type="ECO:0000256" key="7">
    <source>
        <dbReference type="ARBA" id="ARBA00022989"/>
    </source>
</evidence>
<evidence type="ECO:0000256" key="18">
    <source>
        <dbReference type="ARBA" id="ARBA00048920"/>
    </source>
</evidence>
<dbReference type="GO" id="GO:0140021">
    <property type="term" value="P:mitochondrial ADP transmembrane transport"/>
    <property type="evidence" value="ECO:0007669"/>
    <property type="project" value="InterPro"/>
</dbReference>
<keyword evidence="7" id="KW-1133">Transmembrane helix</keyword>
<dbReference type="EMBL" id="CAJPEX010006980">
    <property type="protein sequence ID" value="CAG0924268.1"/>
    <property type="molecule type" value="Genomic_DNA"/>
</dbReference>
<dbReference type="PANTHER" id="PTHR46356:SF1">
    <property type="entry name" value="MITOCHONDRIAL 2-OXODICARBOXYLATE CARRIER"/>
    <property type="match status" value="1"/>
</dbReference>
<dbReference type="Proteomes" id="UP000678499">
    <property type="component" value="Unassembled WGS sequence"/>
</dbReference>
<evidence type="ECO:0000256" key="1">
    <source>
        <dbReference type="ARBA" id="ARBA00004448"/>
    </source>
</evidence>
<evidence type="ECO:0000256" key="17">
    <source>
        <dbReference type="ARBA" id="ARBA00048581"/>
    </source>
</evidence>
<dbReference type="Gene3D" id="1.50.40.10">
    <property type="entry name" value="Mitochondrial carrier domain"/>
    <property type="match status" value="1"/>
</dbReference>
<dbReference type="PROSITE" id="PS50920">
    <property type="entry name" value="SOLCAR"/>
    <property type="match status" value="1"/>
</dbReference>
<comment type="catalytic activity">
    <reaction evidence="14">
        <text>heptanedioate(in) + 2-oxoglutarate(out) = heptanedioate(out) + 2-oxoglutarate(in)</text>
        <dbReference type="Rhea" id="RHEA:71759"/>
        <dbReference type="ChEBI" id="CHEBI:16810"/>
        <dbReference type="ChEBI" id="CHEBI:36165"/>
    </reaction>
</comment>
<comment type="catalytic activity">
    <reaction evidence="19">
        <text>hexanedioate(in) + 2-oxoglutarate(out) = hexanedioate(out) + 2-oxoglutarate(in)</text>
        <dbReference type="Rhea" id="RHEA:71743"/>
        <dbReference type="ChEBI" id="CHEBI:16810"/>
        <dbReference type="ChEBI" id="CHEBI:17128"/>
    </reaction>
</comment>
<evidence type="ECO:0000256" key="11">
    <source>
        <dbReference type="ARBA" id="ARBA00039747"/>
    </source>
</evidence>
<evidence type="ECO:0000256" key="20">
    <source>
        <dbReference type="PROSITE-ProRule" id="PRU00282"/>
    </source>
</evidence>
<keyword evidence="9 20" id="KW-0472">Membrane</keyword>
<comment type="function">
    <text evidence="13">Transports dicarboxylates across the inner membranes of mitochondria by a counter-exchange mechanism. Can transport 2-oxoadipate (2-oxohexanedioate), 2-oxoglutarate, adipate (hexanedioate), glutarate, and to a lesser extent, pimelate (heptanedioate), 2-oxopimelate (2-oxoheptanedioate), 2-aminoadipate (2-aminohexanedioate), oxaloacetate, and citrate. Plays a central role in catabolism of lysine, hydroxylysine, and tryptophan, by transporting common metabolite intermediates (such as 2-oxoadipate) into the mitochondria, where it is converted into acetyl-CoA and can enter the citric acid (TCA) cycle.</text>
</comment>
<evidence type="ECO:0000256" key="2">
    <source>
        <dbReference type="ARBA" id="ARBA00006375"/>
    </source>
</evidence>
<dbReference type="PROSITE" id="PS51257">
    <property type="entry name" value="PROKAR_LIPOPROTEIN"/>
    <property type="match status" value="1"/>
</dbReference>
<organism evidence="22">
    <name type="scientific">Notodromas monacha</name>
    <dbReference type="NCBI Taxonomy" id="399045"/>
    <lineage>
        <taxon>Eukaryota</taxon>
        <taxon>Metazoa</taxon>
        <taxon>Ecdysozoa</taxon>
        <taxon>Arthropoda</taxon>
        <taxon>Crustacea</taxon>
        <taxon>Oligostraca</taxon>
        <taxon>Ostracoda</taxon>
        <taxon>Podocopa</taxon>
        <taxon>Podocopida</taxon>
        <taxon>Cypridocopina</taxon>
        <taxon>Cypridoidea</taxon>
        <taxon>Cyprididae</taxon>
        <taxon>Notodromas</taxon>
    </lineage>
</organism>
<dbReference type="EMBL" id="OA889017">
    <property type="protein sequence ID" value="CAD7284116.1"/>
    <property type="molecule type" value="Genomic_DNA"/>
</dbReference>
<dbReference type="InterPro" id="IPR018108">
    <property type="entry name" value="MCP_transmembrane"/>
</dbReference>
<reference evidence="22" key="1">
    <citation type="submission" date="2020-11" db="EMBL/GenBank/DDBJ databases">
        <authorList>
            <person name="Tran Van P."/>
        </authorList>
    </citation>
    <scope>NUCLEOTIDE SEQUENCE</scope>
</reference>
<dbReference type="GO" id="GO:0005743">
    <property type="term" value="C:mitochondrial inner membrane"/>
    <property type="evidence" value="ECO:0007669"/>
    <property type="project" value="UniProtKB-SubCell"/>
</dbReference>
<comment type="catalytic activity">
    <reaction evidence="16">
        <text>L-2-aminoadipate(in) + 2-oxoglutarate(out) = L-2-aminoadipate(out) + 2-oxoglutarate(in)</text>
        <dbReference type="Rhea" id="RHEA:71747"/>
        <dbReference type="ChEBI" id="CHEBI:16810"/>
        <dbReference type="ChEBI" id="CHEBI:58672"/>
    </reaction>
</comment>
<comment type="catalytic activity">
    <reaction evidence="18">
        <text>glutarate(in) + 2-oxoglutarate(out) = glutarate(out) + 2-oxoglutarate(in)</text>
        <dbReference type="Rhea" id="RHEA:71751"/>
        <dbReference type="ChEBI" id="CHEBI:16810"/>
        <dbReference type="ChEBI" id="CHEBI:30921"/>
    </reaction>
</comment>
<keyword evidence="8" id="KW-0496">Mitochondrion</keyword>
<proteinExistence type="inferred from homology"/>
<dbReference type="InterPro" id="IPR002113">
    <property type="entry name" value="ADT_euk_type"/>
</dbReference>
<evidence type="ECO:0000256" key="15">
    <source>
        <dbReference type="ARBA" id="ARBA00048003"/>
    </source>
</evidence>
<dbReference type="Pfam" id="PF00153">
    <property type="entry name" value="Mito_carr"/>
    <property type="match status" value="1"/>
</dbReference>
<dbReference type="OrthoDB" id="434783at2759"/>
<keyword evidence="4 20" id="KW-0812">Transmembrane</keyword>
<evidence type="ECO:0000256" key="16">
    <source>
        <dbReference type="ARBA" id="ARBA00048303"/>
    </source>
</evidence>
<keyword evidence="5" id="KW-0677">Repeat</keyword>
<evidence type="ECO:0000256" key="3">
    <source>
        <dbReference type="ARBA" id="ARBA00022448"/>
    </source>
</evidence>
<name>A0A7R9GIX3_9CRUS</name>
<gene>
    <name evidence="22" type="ORF">NMOB1V02_LOCUS11723</name>
</gene>
<dbReference type="AlphaFoldDB" id="A0A7R9GIX3"/>
<dbReference type="PRINTS" id="PR00927">
    <property type="entry name" value="ADPTRNSLCASE"/>
</dbReference>
<dbReference type="InterPro" id="IPR023395">
    <property type="entry name" value="MCP_dom_sf"/>
</dbReference>
<accession>A0A7R9GIX3</accession>
<evidence type="ECO:0000256" key="6">
    <source>
        <dbReference type="ARBA" id="ARBA00022792"/>
    </source>
</evidence>
<protein>
    <recommendedName>
        <fullName evidence="11">Mitochondrial 2-oxodicarboxylate carrier</fullName>
    </recommendedName>
    <alternativeName>
        <fullName evidence="12">Solute carrier family 25 member 21</fullName>
    </alternativeName>
</protein>
<evidence type="ECO:0000256" key="8">
    <source>
        <dbReference type="ARBA" id="ARBA00023128"/>
    </source>
</evidence>
<evidence type="ECO:0000313" key="23">
    <source>
        <dbReference type="Proteomes" id="UP000678499"/>
    </source>
</evidence>
<keyword evidence="6" id="KW-0999">Mitochondrion inner membrane</keyword>
<evidence type="ECO:0000256" key="13">
    <source>
        <dbReference type="ARBA" id="ARBA00046087"/>
    </source>
</evidence>
<evidence type="ECO:0000256" key="5">
    <source>
        <dbReference type="ARBA" id="ARBA00022737"/>
    </source>
</evidence>
<dbReference type="InterPro" id="IPR051752">
    <property type="entry name" value="Mito_2-oxodicarb_carrier"/>
</dbReference>
<comment type="subcellular location">
    <subcellularLocation>
        <location evidence="1">Mitochondrion inner membrane</location>
        <topology evidence="1">Multi-pass membrane protein</topology>
    </subcellularLocation>
</comment>
<evidence type="ECO:0000313" key="22">
    <source>
        <dbReference type="EMBL" id="CAD7284116.1"/>
    </source>
</evidence>
<dbReference type="GO" id="GO:1990544">
    <property type="term" value="P:mitochondrial ATP transmembrane transport"/>
    <property type="evidence" value="ECO:0007669"/>
    <property type="project" value="InterPro"/>
</dbReference>
<evidence type="ECO:0000256" key="19">
    <source>
        <dbReference type="ARBA" id="ARBA00048998"/>
    </source>
</evidence>
<dbReference type="GO" id="GO:0005471">
    <property type="term" value="F:ATP:ADP antiporter activity"/>
    <property type="evidence" value="ECO:0007669"/>
    <property type="project" value="InterPro"/>
</dbReference>
<evidence type="ECO:0000256" key="14">
    <source>
        <dbReference type="ARBA" id="ARBA00047537"/>
    </source>
</evidence>
<dbReference type="PANTHER" id="PTHR46356">
    <property type="entry name" value="MITOCHONDRIAL 2-OXODICARBOXYLATE CARRIER"/>
    <property type="match status" value="1"/>
</dbReference>
<sequence>MTKNDSSVSSSYLAFKHGGMQIIAGGSAGCAEVCCMHPLDVVKTRFQLQTGSFKAGPNDLHNYSGVIDCFRKIYRAEGFLSYWKGLLPPIIVETPKRAIKFLTFEQYKRFFLFGSPTPTPA</sequence>
<comment type="catalytic activity">
    <reaction evidence="17">
        <text>2-oxoheptanedioate(in) + 2-oxoglutarate(out) = 2-oxoheptanedioate(out) + 2-oxoglutarate(in)</text>
        <dbReference type="Rhea" id="RHEA:71755"/>
        <dbReference type="ChEBI" id="CHEBI:16810"/>
        <dbReference type="ChEBI" id="CHEBI:72701"/>
    </reaction>
</comment>
<comment type="similarity">
    <text evidence="2 21">Belongs to the mitochondrial carrier (TC 2.A.29) family.</text>
</comment>
<feature type="repeat" description="Solcar" evidence="20">
    <location>
        <begin position="16"/>
        <end position="110"/>
    </location>
</feature>
<evidence type="ECO:0000256" key="12">
    <source>
        <dbReference type="ARBA" id="ARBA00041874"/>
    </source>
</evidence>
<evidence type="ECO:0000256" key="4">
    <source>
        <dbReference type="ARBA" id="ARBA00022692"/>
    </source>
</evidence>
<evidence type="ECO:0000256" key="10">
    <source>
        <dbReference type="ARBA" id="ARBA00036018"/>
    </source>
</evidence>
<comment type="catalytic activity">
    <reaction evidence="15">
        <text>citrate(in) + 2-oxoglutarate(out) = citrate(out) + 2-oxoglutarate(in)</text>
        <dbReference type="Rhea" id="RHEA:71763"/>
        <dbReference type="ChEBI" id="CHEBI:16810"/>
        <dbReference type="ChEBI" id="CHEBI:16947"/>
    </reaction>
</comment>
<feature type="non-terminal residue" evidence="22">
    <location>
        <position position="121"/>
    </location>
</feature>
<comment type="catalytic activity">
    <reaction evidence="10">
        <text>2-oxoadipate(in) + 2-oxoglutarate(out) = 2-oxoadipate(out) + 2-oxoglutarate(in)</text>
        <dbReference type="Rhea" id="RHEA:71739"/>
        <dbReference type="ChEBI" id="CHEBI:16810"/>
        <dbReference type="ChEBI" id="CHEBI:57499"/>
    </reaction>
</comment>
<keyword evidence="23" id="KW-1185">Reference proteome</keyword>
<evidence type="ECO:0000256" key="21">
    <source>
        <dbReference type="RuleBase" id="RU000488"/>
    </source>
</evidence>
<evidence type="ECO:0000256" key="9">
    <source>
        <dbReference type="ARBA" id="ARBA00023136"/>
    </source>
</evidence>
<keyword evidence="3 21" id="KW-0813">Transport</keyword>